<sequence>MIFVWANYATLEEVTRTVGRVVASSKIQVIQNLEGGIIKEILIKTGATVSSGDPLIVFESTKFKSELSALKKEKQAAEKNLKLLGEELEILEPLVNQGVESRMELIRLQQRIADAEAGLMKSEETLPVLEDRLLRSTVIAPVDGIVNRLLVNTTGGVVQPGEPLLEIVPIDDELIIEVEINPKDIAYVLPGQEAIIKLTAFDFSKFGSLKGKVINVGVDTIQKEDGSIWYICQIAVDGNGFTSIGKTIKILPGMVAEADIVSGEKTVLKYLLQPVTKIANEAFRER</sequence>
<dbReference type="InterPro" id="IPR058982">
    <property type="entry name" value="Beta-barrel_AprE"/>
</dbReference>
<feature type="coiled-coil region" evidence="5">
    <location>
        <begin position="60"/>
        <end position="125"/>
    </location>
</feature>
<dbReference type="Gene3D" id="2.40.30.170">
    <property type="match status" value="1"/>
</dbReference>
<dbReference type="EMBL" id="UINC01022365">
    <property type="protein sequence ID" value="SVA91821.1"/>
    <property type="molecule type" value="Genomic_DNA"/>
</dbReference>
<gene>
    <name evidence="7" type="ORF">METZ01_LOCUS144675</name>
</gene>
<comment type="subcellular location">
    <subcellularLocation>
        <location evidence="1">Membrane</location>
        <topology evidence="1">Single-pass membrane protein</topology>
    </subcellularLocation>
</comment>
<dbReference type="Gene3D" id="1.10.287.470">
    <property type="entry name" value="Helix hairpin bin"/>
    <property type="match status" value="1"/>
</dbReference>
<reference evidence="7" key="1">
    <citation type="submission" date="2018-05" db="EMBL/GenBank/DDBJ databases">
        <authorList>
            <person name="Lanie J.A."/>
            <person name="Ng W.-L."/>
            <person name="Kazmierczak K.M."/>
            <person name="Andrzejewski T.M."/>
            <person name="Davidsen T.M."/>
            <person name="Wayne K.J."/>
            <person name="Tettelin H."/>
            <person name="Glass J.I."/>
            <person name="Rusch D."/>
            <person name="Podicherti R."/>
            <person name="Tsui H.-C.T."/>
            <person name="Winkler M.E."/>
        </authorList>
    </citation>
    <scope>NUCLEOTIDE SEQUENCE</scope>
</reference>
<accession>A0A381ZS86</accession>
<protein>
    <recommendedName>
        <fullName evidence="6">AprE-like beta-barrel domain-containing protein</fullName>
    </recommendedName>
</protein>
<dbReference type="InterPro" id="IPR050739">
    <property type="entry name" value="MFP"/>
</dbReference>
<dbReference type="GO" id="GO:0016020">
    <property type="term" value="C:membrane"/>
    <property type="evidence" value="ECO:0007669"/>
    <property type="project" value="UniProtKB-SubCell"/>
</dbReference>
<feature type="domain" description="AprE-like beta-barrel" evidence="6">
    <location>
        <begin position="174"/>
        <end position="262"/>
    </location>
</feature>
<dbReference type="PANTHER" id="PTHR30386:SF26">
    <property type="entry name" value="TRANSPORT PROTEIN COMB"/>
    <property type="match status" value="1"/>
</dbReference>
<dbReference type="AlphaFoldDB" id="A0A381ZS86"/>
<dbReference type="SUPFAM" id="SSF111369">
    <property type="entry name" value="HlyD-like secretion proteins"/>
    <property type="match status" value="1"/>
</dbReference>
<evidence type="ECO:0000259" key="6">
    <source>
        <dbReference type="Pfam" id="PF26002"/>
    </source>
</evidence>
<proteinExistence type="predicted"/>
<organism evidence="7">
    <name type="scientific">marine metagenome</name>
    <dbReference type="NCBI Taxonomy" id="408172"/>
    <lineage>
        <taxon>unclassified sequences</taxon>
        <taxon>metagenomes</taxon>
        <taxon>ecological metagenomes</taxon>
    </lineage>
</organism>
<evidence type="ECO:0000256" key="2">
    <source>
        <dbReference type="ARBA" id="ARBA00022692"/>
    </source>
</evidence>
<dbReference type="Gene3D" id="2.40.50.100">
    <property type="match status" value="1"/>
</dbReference>
<evidence type="ECO:0000256" key="3">
    <source>
        <dbReference type="ARBA" id="ARBA00022989"/>
    </source>
</evidence>
<dbReference type="Pfam" id="PF26002">
    <property type="entry name" value="Beta-barrel_AprE"/>
    <property type="match status" value="1"/>
</dbReference>
<keyword evidence="4" id="KW-0472">Membrane</keyword>
<evidence type="ECO:0000256" key="1">
    <source>
        <dbReference type="ARBA" id="ARBA00004167"/>
    </source>
</evidence>
<keyword evidence="5" id="KW-0175">Coiled coil</keyword>
<name>A0A381ZS86_9ZZZZ</name>
<evidence type="ECO:0000256" key="5">
    <source>
        <dbReference type="SAM" id="Coils"/>
    </source>
</evidence>
<dbReference type="PANTHER" id="PTHR30386">
    <property type="entry name" value="MEMBRANE FUSION SUBUNIT OF EMRAB-TOLC MULTIDRUG EFFLUX PUMP"/>
    <property type="match status" value="1"/>
</dbReference>
<keyword evidence="3" id="KW-1133">Transmembrane helix</keyword>
<evidence type="ECO:0000313" key="7">
    <source>
        <dbReference type="EMBL" id="SVA91821.1"/>
    </source>
</evidence>
<keyword evidence="2" id="KW-0812">Transmembrane</keyword>
<evidence type="ECO:0000256" key="4">
    <source>
        <dbReference type="ARBA" id="ARBA00023136"/>
    </source>
</evidence>